<name>A0A419T7I8_9FIRM</name>
<evidence type="ECO:0000313" key="2">
    <source>
        <dbReference type="Proteomes" id="UP000284177"/>
    </source>
</evidence>
<dbReference type="AlphaFoldDB" id="A0A419T7I8"/>
<sequence length="60" mass="7176">MLAKYNELCSLFLIFCQKRWEWSPKFTKNEKNTFTDEKKGRICIIINSVETKLNKKVDCT</sequence>
<dbReference type="EMBL" id="MCIB01000006">
    <property type="protein sequence ID" value="RKD33405.1"/>
    <property type="molecule type" value="Genomic_DNA"/>
</dbReference>
<organism evidence="1 2">
    <name type="scientific">Thermohalobacter berrensis</name>
    <dbReference type="NCBI Taxonomy" id="99594"/>
    <lineage>
        <taxon>Bacteria</taxon>
        <taxon>Bacillati</taxon>
        <taxon>Bacillota</taxon>
        <taxon>Tissierellia</taxon>
        <taxon>Tissierellales</taxon>
        <taxon>Thermohalobacteraceae</taxon>
        <taxon>Thermohalobacter</taxon>
    </lineage>
</organism>
<gene>
    <name evidence="1" type="ORF">BET03_09105</name>
</gene>
<proteinExistence type="predicted"/>
<reference evidence="1 2" key="1">
    <citation type="submission" date="2016-08" db="EMBL/GenBank/DDBJ databases">
        <title>Novel Firmicutes and Novel Genomes.</title>
        <authorList>
            <person name="Poppleton D.I."/>
            <person name="Gribaldo S."/>
        </authorList>
    </citation>
    <scope>NUCLEOTIDE SEQUENCE [LARGE SCALE GENOMIC DNA]</scope>
    <source>
        <strain evidence="1 2">CTT3</strain>
    </source>
</reference>
<protein>
    <submittedName>
        <fullName evidence="1">Uncharacterized protein</fullName>
    </submittedName>
</protein>
<evidence type="ECO:0000313" key="1">
    <source>
        <dbReference type="EMBL" id="RKD33405.1"/>
    </source>
</evidence>
<keyword evidence="2" id="KW-1185">Reference proteome</keyword>
<accession>A0A419T7I8</accession>
<dbReference type="Proteomes" id="UP000284177">
    <property type="component" value="Unassembled WGS sequence"/>
</dbReference>
<comment type="caution">
    <text evidence="1">The sequence shown here is derived from an EMBL/GenBank/DDBJ whole genome shotgun (WGS) entry which is preliminary data.</text>
</comment>